<dbReference type="EMBL" id="CAXAMN010024384">
    <property type="protein sequence ID" value="CAK9086241.1"/>
    <property type="molecule type" value="Genomic_DNA"/>
</dbReference>
<proteinExistence type="inferred from homology"/>
<dbReference type="Pfam" id="PF13879">
    <property type="entry name" value="Hmw_CFAP97"/>
    <property type="match status" value="1"/>
</dbReference>
<dbReference type="Proteomes" id="UP001642484">
    <property type="component" value="Unassembled WGS sequence"/>
</dbReference>
<evidence type="ECO:0000313" key="2">
    <source>
        <dbReference type="EMBL" id="CAK9086241.1"/>
    </source>
</evidence>
<organism evidence="2 3">
    <name type="scientific">Durusdinium trenchii</name>
    <dbReference type="NCBI Taxonomy" id="1381693"/>
    <lineage>
        <taxon>Eukaryota</taxon>
        <taxon>Sar</taxon>
        <taxon>Alveolata</taxon>
        <taxon>Dinophyceae</taxon>
        <taxon>Suessiales</taxon>
        <taxon>Symbiodiniaceae</taxon>
        <taxon>Durusdinium</taxon>
    </lineage>
</organism>
<dbReference type="InterPro" id="IPR029488">
    <property type="entry name" value="Hmw/CFAP97"/>
</dbReference>
<reference evidence="2 3" key="1">
    <citation type="submission" date="2024-02" db="EMBL/GenBank/DDBJ databases">
        <authorList>
            <person name="Chen Y."/>
            <person name="Shah S."/>
            <person name="Dougan E. K."/>
            <person name="Thang M."/>
            <person name="Chan C."/>
        </authorList>
    </citation>
    <scope>NUCLEOTIDE SEQUENCE [LARGE SCALE GENOMIC DNA]</scope>
</reference>
<keyword evidence="3" id="KW-1185">Reference proteome</keyword>
<comment type="caution">
    <text evidence="2">The sequence shown here is derived from an EMBL/GenBank/DDBJ whole genome shotgun (WGS) entry which is preliminary data.</text>
</comment>
<protein>
    <submittedName>
        <fullName evidence="2">Uncharacterized protein</fullName>
    </submittedName>
</protein>
<evidence type="ECO:0000313" key="3">
    <source>
        <dbReference type="Proteomes" id="UP001642484"/>
    </source>
</evidence>
<name>A0ABP0QGE0_9DINO</name>
<evidence type="ECO:0000256" key="1">
    <source>
        <dbReference type="ARBA" id="ARBA00008315"/>
    </source>
</evidence>
<accession>A0ABP0QGE0</accession>
<comment type="similarity">
    <text evidence="1">Belongs to the CFAP97 family.</text>
</comment>
<gene>
    <name evidence="2" type="ORF">CCMP2556_LOCUS41803</name>
</gene>
<sequence>MHRQRLENMRSAIDTRAPAPMPHLQLYGRDYAAKKRATTEAAFSDLKMIQSIAKIMTRDIKVPERKGPVSLNADGRKQEIYRIMKENHQLLQNIETCQPVVRTSDMMRWDRMRKRYIINASHTMRMAGEYDDDIMRIRDEDRRKREARPVLGQVS</sequence>